<dbReference type="InterPro" id="IPR029030">
    <property type="entry name" value="Caspase-like_dom_sf"/>
</dbReference>
<dbReference type="GeneTree" id="ENSGT00940000160994"/>
<keyword evidence="2" id="KW-0645">Protease</keyword>
<dbReference type="PRINTS" id="PR00376">
    <property type="entry name" value="IL1BCENZYME"/>
</dbReference>
<evidence type="ECO:0000256" key="2">
    <source>
        <dbReference type="ARBA" id="ARBA00022670"/>
    </source>
</evidence>
<dbReference type="InterPro" id="IPR033139">
    <property type="entry name" value="Caspase_cys_AS"/>
</dbReference>
<dbReference type="InterPro" id="IPR011600">
    <property type="entry name" value="Pept_C14_caspase"/>
</dbReference>
<dbReference type="PROSITE" id="PS50207">
    <property type="entry name" value="CASPASE_P10"/>
    <property type="match status" value="1"/>
</dbReference>
<keyword evidence="3" id="KW-0053">Apoptosis</keyword>
<dbReference type="GO" id="GO:0006915">
    <property type="term" value="P:apoptotic process"/>
    <property type="evidence" value="ECO:0007669"/>
    <property type="project" value="UniProtKB-KW"/>
</dbReference>
<proteinExistence type="inferred from homology"/>
<name>A0A8C5FKQ6_GADMO</name>
<dbReference type="Proteomes" id="UP000694546">
    <property type="component" value="Chromosome 20"/>
</dbReference>
<dbReference type="AlphaFoldDB" id="A0A8C5FKQ6"/>
<keyword evidence="6" id="KW-0865">Zymogen</keyword>
<dbReference type="Gene3D" id="3.40.50.1460">
    <property type="match status" value="1"/>
</dbReference>
<dbReference type="CDD" id="cd00032">
    <property type="entry name" value="CASc"/>
    <property type="match status" value="1"/>
</dbReference>
<feature type="domain" description="Caspase family p10" evidence="8">
    <location>
        <begin position="202"/>
        <end position="290"/>
    </location>
</feature>
<sequence>MGQMQRSDLFLEYLHICKTNKNGTAETKTSVWSTTSFNGYTTLPSDFDLRFLCYMEPPSSHAALLCVCVCVFHCSTGPSESLRCVFTWLGFQVEVVQDATSAKMLSSMEELASRDHRRMDCFACVVLSHGLEGGVYGVDGGVVRLEKLKRYVDGEQCSSLRGKPKLFFIQACQGNKEEQAVPVPADGPVNPEVPAQTDGPSTIVSIPISADFLTAMATTPSCVSLRDRKKGTWFIQSLCEKLKLLVPRNRDLLSILTEVNNDVSQMSDPNSSNMRQMPQPIHTLRMSVFFPVPEKPPRSLPTSSSPGSVPNPIGQLVHYIAQYLGCSIL</sequence>
<evidence type="ECO:0000256" key="6">
    <source>
        <dbReference type="ARBA" id="ARBA00023145"/>
    </source>
</evidence>
<keyword evidence="5" id="KW-0788">Thiol protease</keyword>
<reference evidence="10" key="2">
    <citation type="submission" date="2025-09" db="UniProtKB">
        <authorList>
            <consortium name="Ensembl"/>
        </authorList>
    </citation>
    <scope>IDENTIFICATION</scope>
</reference>
<evidence type="ECO:0000256" key="3">
    <source>
        <dbReference type="ARBA" id="ARBA00022703"/>
    </source>
</evidence>
<dbReference type="GO" id="GO:0006508">
    <property type="term" value="P:proteolysis"/>
    <property type="evidence" value="ECO:0007669"/>
    <property type="project" value="UniProtKB-KW"/>
</dbReference>
<dbReference type="InterPro" id="IPR015917">
    <property type="entry name" value="Pept_C14A"/>
</dbReference>
<evidence type="ECO:0000256" key="7">
    <source>
        <dbReference type="RuleBase" id="RU003971"/>
    </source>
</evidence>
<dbReference type="PANTHER" id="PTHR48169:SF7">
    <property type="entry name" value="CASPASE 10"/>
    <property type="match status" value="1"/>
</dbReference>
<dbReference type="PROSITE" id="PS01121">
    <property type="entry name" value="CASPASE_HIS"/>
    <property type="match status" value="1"/>
</dbReference>
<evidence type="ECO:0000313" key="10">
    <source>
        <dbReference type="Ensembl" id="ENSGMOP00000043760.1"/>
    </source>
</evidence>
<evidence type="ECO:0000259" key="8">
    <source>
        <dbReference type="PROSITE" id="PS50207"/>
    </source>
</evidence>
<organism evidence="10 11">
    <name type="scientific">Gadus morhua</name>
    <name type="common">Atlantic cod</name>
    <dbReference type="NCBI Taxonomy" id="8049"/>
    <lineage>
        <taxon>Eukaryota</taxon>
        <taxon>Metazoa</taxon>
        <taxon>Chordata</taxon>
        <taxon>Craniata</taxon>
        <taxon>Vertebrata</taxon>
        <taxon>Euteleostomi</taxon>
        <taxon>Actinopterygii</taxon>
        <taxon>Neopterygii</taxon>
        <taxon>Teleostei</taxon>
        <taxon>Neoteleostei</taxon>
        <taxon>Acanthomorphata</taxon>
        <taxon>Zeiogadaria</taxon>
        <taxon>Gadariae</taxon>
        <taxon>Gadiformes</taxon>
        <taxon>Gadoidei</taxon>
        <taxon>Gadidae</taxon>
        <taxon>Gadus</taxon>
    </lineage>
</organism>
<keyword evidence="11" id="KW-1185">Reference proteome</keyword>
<dbReference type="InterPro" id="IPR002138">
    <property type="entry name" value="Pept_C14_p10"/>
</dbReference>
<dbReference type="GO" id="GO:0004197">
    <property type="term" value="F:cysteine-type endopeptidase activity"/>
    <property type="evidence" value="ECO:0007669"/>
    <property type="project" value="InterPro"/>
</dbReference>
<evidence type="ECO:0000313" key="11">
    <source>
        <dbReference type="Proteomes" id="UP000694546"/>
    </source>
</evidence>
<gene>
    <name evidence="10" type="primary">LOC115533582</name>
</gene>
<evidence type="ECO:0000256" key="4">
    <source>
        <dbReference type="ARBA" id="ARBA00022801"/>
    </source>
</evidence>
<dbReference type="GO" id="GO:0043067">
    <property type="term" value="P:regulation of programmed cell death"/>
    <property type="evidence" value="ECO:0007669"/>
    <property type="project" value="UniProtKB-ARBA"/>
</dbReference>
<dbReference type="SMART" id="SM00115">
    <property type="entry name" value="CASc"/>
    <property type="match status" value="1"/>
</dbReference>
<dbReference type="SUPFAM" id="SSF52129">
    <property type="entry name" value="Caspase-like"/>
    <property type="match status" value="1"/>
</dbReference>
<dbReference type="InterPro" id="IPR016129">
    <property type="entry name" value="Caspase_his_AS"/>
</dbReference>
<dbReference type="PANTHER" id="PTHR48169">
    <property type="entry name" value="DED DOMAIN-CONTAINING PROTEIN"/>
    <property type="match status" value="1"/>
</dbReference>
<feature type="domain" description="Caspase family p20" evidence="9">
    <location>
        <begin position="80"/>
        <end position="176"/>
    </location>
</feature>
<evidence type="ECO:0000259" key="9">
    <source>
        <dbReference type="PROSITE" id="PS50208"/>
    </source>
</evidence>
<dbReference type="InterPro" id="IPR001309">
    <property type="entry name" value="Pept_C14_p20"/>
</dbReference>
<dbReference type="PROSITE" id="PS50208">
    <property type="entry name" value="CASPASE_P20"/>
    <property type="match status" value="1"/>
</dbReference>
<evidence type="ECO:0000256" key="5">
    <source>
        <dbReference type="ARBA" id="ARBA00022807"/>
    </source>
</evidence>
<dbReference type="Pfam" id="PF00656">
    <property type="entry name" value="Peptidase_C14"/>
    <property type="match status" value="1"/>
</dbReference>
<evidence type="ECO:0000256" key="1">
    <source>
        <dbReference type="ARBA" id="ARBA00010134"/>
    </source>
</evidence>
<reference evidence="10" key="1">
    <citation type="submission" date="2025-08" db="UniProtKB">
        <authorList>
            <consortium name="Ensembl"/>
        </authorList>
    </citation>
    <scope>IDENTIFICATION</scope>
</reference>
<comment type="similarity">
    <text evidence="1 7">Belongs to the peptidase C14A family.</text>
</comment>
<dbReference type="GO" id="GO:0051604">
    <property type="term" value="P:protein maturation"/>
    <property type="evidence" value="ECO:0007669"/>
    <property type="project" value="UniProtKB-ARBA"/>
</dbReference>
<dbReference type="PROSITE" id="PS01122">
    <property type="entry name" value="CASPASE_CYS"/>
    <property type="match status" value="1"/>
</dbReference>
<accession>A0A8C5FKQ6</accession>
<dbReference type="GO" id="GO:0005737">
    <property type="term" value="C:cytoplasm"/>
    <property type="evidence" value="ECO:0007669"/>
    <property type="project" value="UniProtKB-ARBA"/>
</dbReference>
<keyword evidence="4" id="KW-0378">Hydrolase</keyword>
<protein>
    <submittedName>
        <fullName evidence="10">Caspase-8-like</fullName>
    </submittedName>
</protein>
<dbReference type="Ensembl" id="ENSGMOT00000025486.1">
    <property type="protein sequence ID" value="ENSGMOP00000043760.1"/>
    <property type="gene ID" value="ENSGMOG00000032270.1"/>
</dbReference>